<dbReference type="GO" id="GO:0000076">
    <property type="term" value="P:DNA replication checkpoint signaling"/>
    <property type="evidence" value="ECO:0007669"/>
    <property type="project" value="TreeGrafter"/>
</dbReference>
<evidence type="ECO:0000256" key="6">
    <source>
        <dbReference type="ARBA" id="ARBA00022722"/>
    </source>
</evidence>
<dbReference type="CTD" id="5883"/>
<reference evidence="15" key="3">
    <citation type="submission" date="2025-09" db="UniProtKB">
        <authorList>
            <consortium name="Ensembl"/>
        </authorList>
    </citation>
    <scope>IDENTIFICATION</scope>
    <source>
        <strain evidence="15">Thorbecke</strain>
    </source>
</reference>
<evidence type="ECO:0000256" key="5">
    <source>
        <dbReference type="ARBA" id="ARBA00022553"/>
    </source>
</evidence>
<evidence type="ECO:0000256" key="3">
    <source>
        <dbReference type="ARBA" id="ARBA00008494"/>
    </source>
</evidence>
<sequence length="544" mass="58849">MGTWLPAFESLASTARAGVPRREVPRRWRGVCRRLRGQSSGWRGRGQAGPACRHQPSPSSCWCPGVRAPRGLRRAEAKGSAGVGEAGVRLWSARCPLRPRTCAAADRCGTAWDSRGPRGLRALEEPVRLSCGTPSHGLRAPRPRRRPPPGLACPGGLHPTGCVLGKAVHSLSRIGDELYLEPMEEGLSLRTVNSSRSAYACFLFAPLFFQQYQAATPGQDPLHCKILMKSFLSVFRSLAMLEKTVETCCISLSGRSSRLVVQLHCRYGVRKTHNLAFQDCESLQAVFDPASCPYKLCAPARVLGEAVLPFPLALAEVTLGVGAGRRVILRSYQEDEADSSLKAMVTEMSLGEDDFQQLRVREGVAVTFCLKEFRGLLSFAESVNLSLSVHFDTPGRPAIFTVEDSTLDGHFVLATLSEPDPHSLGLGSLEPRRPEPRLQAHSTPHQDDFASDDMDSYMITMETSGGSEAPWARPSGSPSPGPQPPCSPAPPSEDEDEDEAEPTTVPGTPPPKKFRSLFFGSVLTPMRSPQGPSSVLAEDSDGEG</sequence>
<dbReference type="GO" id="GO:0071479">
    <property type="term" value="P:cellular response to ionizing radiation"/>
    <property type="evidence" value="ECO:0007669"/>
    <property type="project" value="Ensembl"/>
</dbReference>
<evidence type="ECO:0000313" key="16">
    <source>
        <dbReference type="Proteomes" id="UP000001811"/>
    </source>
</evidence>
<dbReference type="GeneTree" id="ENSGT00390000005767"/>
<feature type="compositionally biased region" description="Pro residues" evidence="14">
    <location>
        <begin position="477"/>
        <end position="491"/>
    </location>
</feature>
<comment type="subcellular location">
    <subcellularLocation>
        <location evidence="2">Nucleus</location>
    </subcellularLocation>
</comment>
<evidence type="ECO:0000256" key="4">
    <source>
        <dbReference type="ARBA" id="ARBA00012115"/>
    </source>
</evidence>
<organism evidence="15 16">
    <name type="scientific">Oryctolagus cuniculus</name>
    <name type="common">Rabbit</name>
    <dbReference type="NCBI Taxonomy" id="9986"/>
    <lineage>
        <taxon>Eukaryota</taxon>
        <taxon>Metazoa</taxon>
        <taxon>Chordata</taxon>
        <taxon>Craniata</taxon>
        <taxon>Vertebrata</taxon>
        <taxon>Euteleostomi</taxon>
        <taxon>Mammalia</taxon>
        <taxon>Eutheria</taxon>
        <taxon>Euarchontoglires</taxon>
        <taxon>Glires</taxon>
        <taxon>Lagomorpha</taxon>
        <taxon>Leporidae</taxon>
        <taxon>Oryctolagus</taxon>
    </lineage>
</organism>
<dbReference type="STRING" id="9986.ENSOCUP00000030959"/>
<dbReference type="Ensembl" id="ENSOCUT00000042819.1">
    <property type="protein sequence ID" value="ENSOCUP00000030959.1"/>
    <property type="gene ID" value="ENSOCUG00000024015.3"/>
</dbReference>
<evidence type="ECO:0000256" key="13">
    <source>
        <dbReference type="ARBA" id="ARBA00079896"/>
    </source>
</evidence>
<evidence type="ECO:0000256" key="10">
    <source>
        <dbReference type="ARBA" id="ARBA00023242"/>
    </source>
</evidence>
<protein>
    <recommendedName>
        <fullName evidence="12">Cell cycle checkpoint control protein RAD9A</fullName>
        <ecNumber evidence="4">3.1.11.2</ecNumber>
    </recommendedName>
    <alternativeName>
        <fullName evidence="13">DNA repair exonuclease rad9 homolog A</fullName>
    </alternativeName>
</protein>
<dbReference type="EMBL" id="AAGW02071565">
    <property type="status" value="NOT_ANNOTATED_CDS"/>
    <property type="molecule type" value="Genomic_DNA"/>
</dbReference>
<keyword evidence="5" id="KW-0597">Phosphoprotein</keyword>
<keyword evidence="16" id="KW-1185">Reference proteome</keyword>
<feature type="compositionally biased region" description="Basic and acidic residues" evidence="14">
    <location>
        <begin position="430"/>
        <end position="448"/>
    </location>
</feature>
<dbReference type="FunFam" id="3.70.10.10:FF:000005">
    <property type="entry name" value="Cell cycle checkpoint control protein"/>
    <property type="match status" value="1"/>
</dbReference>
<dbReference type="EC" id="3.1.11.2" evidence="4"/>
<dbReference type="EMBL" id="AAGW02071561">
    <property type="status" value="NOT_ANNOTATED_CDS"/>
    <property type="molecule type" value="Genomic_DNA"/>
</dbReference>
<keyword evidence="10" id="KW-0539">Nucleus</keyword>
<keyword evidence="8" id="KW-0378">Hydrolase</keyword>
<accession>A0A5F9CBW7</accession>
<dbReference type="EMBL" id="AAGW02071562">
    <property type="status" value="NOT_ANNOTATED_CDS"/>
    <property type="molecule type" value="Genomic_DNA"/>
</dbReference>
<evidence type="ECO:0000313" key="15">
    <source>
        <dbReference type="Ensembl" id="ENSOCUP00000030959.1"/>
    </source>
</evidence>
<keyword evidence="9" id="KW-0269">Exonuclease</keyword>
<comment type="function">
    <text evidence="11">Component of the 9-1-1 cell-cycle checkpoint response complex that plays a major role in DNA repair. The 9-1-1 complex is recruited to DNA lesion upon damage by the RAD17-replication factor C (RFC) clamp loader complex. Acts then as a sliding clamp platform on DNA for several proteins involved in long-patch base excision repair (LP-BER). The 9-1-1 complex stimulates DNA polymerase beta (POLB) activity by increasing its affinity for the 3'-OH end of the primer-template and stabilizes POLB to those sites where LP-BER proceeds; endonuclease FEN1 cleavage activity on substrates with double, nick, or gap flaps of distinct sequences and lengths; and DNA ligase I (LIG1) on long-patch base excision repair substrates. The 9-1-1 complex is necessary for the recruitment of RHNO1 to sites of double-stranded breaks (DSB) occurring during the S phase. RAD9A possesses 3'-&gt;5' double stranded DNA exonuclease activity.</text>
</comment>
<evidence type="ECO:0000256" key="7">
    <source>
        <dbReference type="ARBA" id="ARBA00022763"/>
    </source>
</evidence>
<dbReference type="GO" id="GO:0005654">
    <property type="term" value="C:nucleoplasm"/>
    <property type="evidence" value="ECO:0007669"/>
    <property type="project" value="Ensembl"/>
</dbReference>
<dbReference type="FunCoup" id="A0A5F9CBW7">
    <property type="interactions" value="2269"/>
</dbReference>
<dbReference type="PANTHER" id="PTHR15237:SF1">
    <property type="entry name" value="CELL CYCLE CHECKPOINT CONTROL PROTEIN RAD9A"/>
    <property type="match status" value="1"/>
</dbReference>
<dbReference type="PANTHER" id="PTHR15237">
    <property type="entry name" value="DNA REPAIR PROTEIN RAD9"/>
    <property type="match status" value="1"/>
</dbReference>
<evidence type="ECO:0000256" key="11">
    <source>
        <dbReference type="ARBA" id="ARBA00059283"/>
    </source>
</evidence>
<dbReference type="Pfam" id="PF04139">
    <property type="entry name" value="Rad9"/>
    <property type="match status" value="1"/>
</dbReference>
<proteinExistence type="inferred from homology"/>
<comment type="catalytic activity">
    <reaction evidence="1">
        <text>Exonucleolytic cleavage in the 3'- to 5'-direction to yield nucleoside 5'-phosphates.</text>
        <dbReference type="EC" id="3.1.11.2"/>
    </reaction>
</comment>
<dbReference type="Bgee" id="ENSOCUG00000024015">
    <property type="expression patterns" value="Expressed in uterus and 19 other cell types or tissues"/>
</dbReference>
<feature type="compositionally biased region" description="Acidic residues" evidence="14">
    <location>
        <begin position="492"/>
        <end position="501"/>
    </location>
</feature>
<dbReference type="EMBL" id="AAGW02071567">
    <property type="status" value="NOT_ANNOTATED_CDS"/>
    <property type="molecule type" value="Genomic_DNA"/>
</dbReference>
<dbReference type="GO" id="GO:0031573">
    <property type="term" value="P:mitotic intra-S DNA damage checkpoint signaling"/>
    <property type="evidence" value="ECO:0007669"/>
    <property type="project" value="TreeGrafter"/>
</dbReference>
<dbReference type="GeneID" id="100356526"/>
<dbReference type="EMBL" id="AAGW02071568">
    <property type="status" value="NOT_ANNOTATED_CDS"/>
    <property type="molecule type" value="Genomic_DNA"/>
</dbReference>
<evidence type="ECO:0000256" key="14">
    <source>
        <dbReference type="SAM" id="MobiDB-lite"/>
    </source>
</evidence>
<feature type="region of interest" description="Disordered" evidence="14">
    <location>
        <begin position="464"/>
        <end position="544"/>
    </location>
</feature>
<dbReference type="GO" id="GO:0008311">
    <property type="term" value="F:double-stranded DNA 3'-5' DNA exonuclease activity"/>
    <property type="evidence" value="ECO:0007669"/>
    <property type="project" value="UniProtKB-EC"/>
</dbReference>
<dbReference type="Gene3D" id="3.70.10.10">
    <property type="match status" value="1"/>
</dbReference>
<dbReference type="GO" id="GO:0030896">
    <property type="term" value="C:checkpoint clamp complex"/>
    <property type="evidence" value="ECO:0007669"/>
    <property type="project" value="Ensembl"/>
</dbReference>
<gene>
    <name evidence="15" type="primary">RAD9A</name>
</gene>
<dbReference type="InterPro" id="IPR046938">
    <property type="entry name" value="DNA_clamp_sf"/>
</dbReference>
<evidence type="ECO:0000256" key="12">
    <source>
        <dbReference type="ARBA" id="ARBA00069752"/>
    </source>
</evidence>
<keyword evidence="6" id="KW-0540">Nuclease</keyword>
<dbReference type="EMBL" id="AAGW02071569">
    <property type="status" value="NOT_ANNOTATED_CDS"/>
    <property type="molecule type" value="Genomic_DNA"/>
</dbReference>
<dbReference type="InParanoid" id="A0A5F9CBW7"/>
<reference evidence="15" key="2">
    <citation type="submission" date="2025-08" db="UniProtKB">
        <authorList>
            <consortium name="Ensembl"/>
        </authorList>
    </citation>
    <scope>IDENTIFICATION</scope>
    <source>
        <strain evidence="15">Thorbecke</strain>
    </source>
</reference>
<keyword evidence="7" id="KW-0227">DNA damage</keyword>
<dbReference type="GO" id="GO:0006281">
    <property type="term" value="P:DNA repair"/>
    <property type="evidence" value="ECO:0007669"/>
    <property type="project" value="TreeGrafter"/>
</dbReference>
<feature type="region of interest" description="Disordered" evidence="14">
    <location>
        <begin position="416"/>
        <end position="451"/>
    </location>
</feature>
<name>A0A5F9CBW7_RABIT</name>
<evidence type="ECO:0000256" key="1">
    <source>
        <dbReference type="ARBA" id="ARBA00000493"/>
    </source>
</evidence>
<dbReference type="InterPro" id="IPR007268">
    <property type="entry name" value="Rad9/Ddc1"/>
</dbReference>
<dbReference type="GO" id="GO:0042826">
    <property type="term" value="F:histone deacetylase binding"/>
    <property type="evidence" value="ECO:0007669"/>
    <property type="project" value="Ensembl"/>
</dbReference>
<dbReference type="SUPFAM" id="SSF55979">
    <property type="entry name" value="DNA clamp"/>
    <property type="match status" value="1"/>
</dbReference>
<dbReference type="AlphaFoldDB" id="A0A5F9CBW7"/>
<evidence type="ECO:0000256" key="8">
    <source>
        <dbReference type="ARBA" id="ARBA00022801"/>
    </source>
</evidence>
<dbReference type="CDD" id="cd00577">
    <property type="entry name" value="PCNA"/>
    <property type="match status" value="1"/>
</dbReference>
<dbReference type="EMBL" id="AAGW02071563">
    <property type="status" value="NOT_ANNOTATED_CDS"/>
    <property type="molecule type" value="Genomic_DNA"/>
</dbReference>
<evidence type="ECO:0000256" key="9">
    <source>
        <dbReference type="ARBA" id="ARBA00022839"/>
    </source>
</evidence>
<dbReference type="EMBL" id="AAGW02071570">
    <property type="status" value="NOT_ANNOTATED_CDS"/>
    <property type="molecule type" value="Genomic_DNA"/>
</dbReference>
<dbReference type="GO" id="GO:0019901">
    <property type="term" value="F:protein kinase binding"/>
    <property type="evidence" value="ECO:0007669"/>
    <property type="project" value="Ensembl"/>
</dbReference>
<reference evidence="15 16" key="1">
    <citation type="journal article" date="2011" name="Nature">
        <title>A high-resolution map of human evolutionary constraint using 29 mammals.</title>
        <authorList>
            <person name="Lindblad-Toh K."/>
            <person name="Garber M."/>
            <person name="Zuk O."/>
            <person name="Lin M.F."/>
            <person name="Parker B.J."/>
            <person name="Washietl S."/>
            <person name="Kheradpour P."/>
            <person name="Ernst J."/>
            <person name="Jordan G."/>
            <person name="Mauceli E."/>
            <person name="Ward L.D."/>
            <person name="Lowe C.B."/>
            <person name="Holloway A.K."/>
            <person name="Clamp M."/>
            <person name="Gnerre S."/>
            <person name="Alfoldi J."/>
            <person name="Beal K."/>
            <person name="Chang J."/>
            <person name="Clawson H."/>
            <person name="Cuff J."/>
            <person name="Di Palma F."/>
            <person name="Fitzgerald S."/>
            <person name="Flicek P."/>
            <person name="Guttman M."/>
            <person name="Hubisz M.J."/>
            <person name="Jaffe D.B."/>
            <person name="Jungreis I."/>
            <person name="Kent W.J."/>
            <person name="Kostka D."/>
            <person name="Lara M."/>
            <person name="Martins A.L."/>
            <person name="Massingham T."/>
            <person name="Moltke I."/>
            <person name="Raney B.J."/>
            <person name="Rasmussen M.D."/>
            <person name="Robinson J."/>
            <person name="Stark A."/>
            <person name="Vilella A.J."/>
            <person name="Wen J."/>
            <person name="Xie X."/>
            <person name="Zody M.C."/>
            <person name="Baldwin J."/>
            <person name="Bloom T."/>
            <person name="Chin C.W."/>
            <person name="Heiman D."/>
            <person name="Nicol R."/>
            <person name="Nusbaum C."/>
            <person name="Young S."/>
            <person name="Wilkinson J."/>
            <person name="Worley K.C."/>
            <person name="Kovar C.L."/>
            <person name="Muzny D.M."/>
            <person name="Gibbs R.A."/>
            <person name="Cree A."/>
            <person name="Dihn H.H."/>
            <person name="Fowler G."/>
            <person name="Jhangiani S."/>
            <person name="Joshi V."/>
            <person name="Lee S."/>
            <person name="Lewis L.R."/>
            <person name="Nazareth L.V."/>
            <person name="Okwuonu G."/>
            <person name="Santibanez J."/>
            <person name="Warren W.C."/>
            <person name="Mardis E.R."/>
            <person name="Weinstock G.M."/>
            <person name="Wilson R.K."/>
            <person name="Delehaunty K."/>
            <person name="Dooling D."/>
            <person name="Fronik C."/>
            <person name="Fulton L."/>
            <person name="Fulton B."/>
            <person name="Graves T."/>
            <person name="Minx P."/>
            <person name="Sodergren E."/>
            <person name="Birney E."/>
            <person name="Margulies E.H."/>
            <person name="Herrero J."/>
            <person name="Green E.D."/>
            <person name="Haussler D."/>
            <person name="Siepel A."/>
            <person name="Goldman N."/>
            <person name="Pollard K.S."/>
            <person name="Pedersen J.S."/>
            <person name="Lander E.S."/>
            <person name="Kellis M."/>
        </authorList>
    </citation>
    <scope>NUCLEOTIDE SEQUENCE [LARGE SCALE GENOMIC DNA]</scope>
    <source>
        <strain evidence="15 16">Thorbecke inbred</strain>
    </source>
</reference>
<dbReference type="GO" id="GO:0017124">
    <property type="term" value="F:SH3 domain binding"/>
    <property type="evidence" value="ECO:0007669"/>
    <property type="project" value="Ensembl"/>
</dbReference>
<dbReference type="EMBL" id="AAGW02071566">
    <property type="status" value="NOT_ANNOTATED_CDS"/>
    <property type="molecule type" value="Genomic_DNA"/>
</dbReference>
<dbReference type="EMBL" id="AAGW02071564">
    <property type="status" value="NOT_ANNOTATED_CDS"/>
    <property type="molecule type" value="Genomic_DNA"/>
</dbReference>
<comment type="similarity">
    <text evidence="3">Belongs to the rad9 family.</text>
</comment>
<dbReference type="Proteomes" id="UP000001811">
    <property type="component" value="Chromosome 1"/>
</dbReference>
<evidence type="ECO:0000256" key="2">
    <source>
        <dbReference type="ARBA" id="ARBA00004123"/>
    </source>
</evidence>